<accession>U5CT49</accession>
<dbReference type="EMBL" id="KI392446">
    <property type="protein sequence ID" value="ERN16436.1"/>
    <property type="molecule type" value="Genomic_DNA"/>
</dbReference>
<dbReference type="AlphaFoldDB" id="U5CT49"/>
<name>U5CT49_AMBTC</name>
<evidence type="ECO:0000313" key="1">
    <source>
        <dbReference type="EMBL" id="ERN16436.1"/>
    </source>
</evidence>
<dbReference type="Proteomes" id="UP000017836">
    <property type="component" value="Unassembled WGS sequence"/>
</dbReference>
<sequence length="65" mass="7490">MGEEERKGAAASCCLVRGERGRERQGKGRPCCRQRQLGRRAQQEKRAAGMLRWWRRRTGTADGWS</sequence>
<gene>
    <name evidence="1" type="ORF">AMTR_s00052p00170690</name>
</gene>
<dbReference type="HOGENOM" id="CLU_2852654_0_0_1"/>
<proteinExistence type="predicted"/>
<evidence type="ECO:0000313" key="2">
    <source>
        <dbReference type="Proteomes" id="UP000017836"/>
    </source>
</evidence>
<dbReference type="Gramene" id="ERN16436">
    <property type="protein sequence ID" value="ERN16436"/>
    <property type="gene ID" value="AMTR_s00052p00170690"/>
</dbReference>
<reference evidence="2" key="1">
    <citation type="journal article" date="2013" name="Science">
        <title>The Amborella genome and the evolution of flowering plants.</title>
        <authorList>
            <consortium name="Amborella Genome Project"/>
        </authorList>
    </citation>
    <scope>NUCLEOTIDE SEQUENCE [LARGE SCALE GENOMIC DNA]</scope>
</reference>
<keyword evidence="2" id="KW-1185">Reference proteome</keyword>
<protein>
    <submittedName>
        <fullName evidence="1">Uncharacterized protein</fullName>
    </submittedName>
</protein>
<organism evidence="1 2">
    <name type="scientific">Amborella trichopoda</name>
    <dbReference type="NCBI Taxonomy" id="13333"/>
    <lineage>
        <taxon>Eukaryota</taxon>
        <taxon>Viridiplantae</taxon>
        <taxon>Streptophyta</taxon>
        <taxon>Embryophyta</taxon>
        <taxon>Tracheophyta</taxon>
        <taxon>Spermatophyta</taxon>
        <taxon>Magnoliopsida</taxon>
        <taxon>Amborellales</taxon>
        <taxon>Amborellaceae</taxon>
        <taxon>Amborella</taxon>
    </lineage>
</organism>